<evidence type="ECO:0000256" key="2">
    <source>
        <dbReference type="SAM" id="Phobius"/>
    </source>
</evidence>
<feature type="transmembrane region" description="Helical" evidence="2">
    <location>
        <begin position="241"/>
        <end position="261"/>
    </location>
</feature>
<name>A0AAN7H4Y9_9PEZI</name>
<reference evidence="4" key="2">
    <citation type="submission" date="2023-05" db="EMBL/GenBank/DDBJ databases">
        <authorList>
            <consortium name="Lawrence Berkeley National Laboratory"/>
            <person name="Steindorff A."/>
            <person name="Hensen N."/>
            <person name="Bonometti L."/>
            <person name="Westerberg I."/>
            <person name="Brannstrom I.O."/>
            <person name="Guillou S."/>
            <person name="Cros-Aarteil S."/>
            <person name="Calhoun S."/>
            <person name="Haridas S."/>
            <person name="Kuo A."/>
            <person name="Mondo S."/>
            <person name="Pangilinan J."/>
            <person name="Riley R."/>
            <person name="Labutti K."/>
            <person name="Andreopoulos B."/>
            <person name="Lipzen A."/>
            <person name="Chen C."/>
            <person name="Yanf M."/>
            <person name="Daum C."/>
            <person name="Ng V."/>
            <person name="Clum A."/>
            <person name="Ohm R."/>
            <person name="Martin F."/>
            <person name="Silar P."/>
            <person name="Natvig D."/>
            <person name="Lalanne C."/>
            <person name="Gautier V."/>
            <person name="Ament-Velasquez S.L."/>
            <person name="Kruys A."/>
            <person name="Hutchinson M.I."/>
            <person name="Powell A.J."/>
            <person name="Barry K."/>
            <person name="Miller A.N."/>
            <person name="Grigoriev I.V."/>
            <person name="Debuchy R."/>
            <person name="Gladieux P."/>
            <person name="Thoren M.H."/>
            <person name="Johannesson H."/>
        </authorList>
    </citation>
    <scope>NUCLEOTIDE SEQUENCE</scope>
    <source>
        <strain evidence="4">CBS 532.94</strain>
    </source>
</reference>
<evidence type="ECO:0000259" key="3">
    <source>
        <dbReference type="Pfam" id="PF20237"/>
    </source>
</evidence>
<dbReference type="EMBL" id="MU860287">
    <property type="protein sequence ID" value="KAK4235216.1"/>
    <property type="molecule type" value="Genomic_DNA"/>
</dbReference>
<accession>A0AAN7H4Y9</accession>
<keyword evidence="2" id="KW-0472">Membrane</keyword>
<dbReference type="Pfam" id="PF20237">
    <property type="entry name" value="DUF6594"/>
    <property type="match status" value="1"/>
</dbReference>
<dbReference type="PANTHER" id="PTHR34502:SF5">
    <property type="entry name" value="DUF6594 DOMAIN-CONTAINING PROTEIN"/>
    <property type="match status" value="1"/>
</dbReference>
<dbReference type="Proteomes" id="UP001303760">
    <property type="component" value="Unassembled WGS sequence"/>
</dbReference>
<proteinExistence type="predicted"/>
<gene>
    <name evidence="4" type="ORF">C8A03DRAFT_36946</name>
</gene>
<keyword evidence="5" id="KW-1185">Reference proteome</keyword>
<keyword evidence="2" id="KW-1133">Transmembrane helix</keyword>
<feature type="domain" description="DUF6594" evidence="3">
    <location>
        <begin position="35"/>
        <end position="305"/>
    </location>
</feature>
<organism evidence="4 5">
    <name type="scientific">Achaetomium macrosporum</name>
    <dbReference type="NCBI Taxonomy" id="79813"/>
    <lineage>
        <taxon>Eukaryota</taxon>
        <taxon>Fungi</taxon>
        <taxon>Dikarya</taxon>
        <taxon>Ascomycota</taxon>
        <taxon>Pezizomycotina</taxon>
        <taxon>Sordariomycetes</taxon>
        <taxon>Sordariomycetidae</taxon>
        <taxon>Sordariales</taxon>
        <taxon>Chaetomiaceae</taxon>
        <taxon>Achaetomium</taxon>
    </lineage>
</organism>
<reference evidence="4" key="1">
    <citation type="journal article" date="2023" name="Mol. Phylogenet. Evol.">
        <title>Genome-scale phylogeny and comparative genomics of the fungal order Sordariales.</title>
        <authorList>
            <person name="Hensen N."/>
            <person name="Bonometti L."/>
            <person name="Westerberg I."/>
            <person name="Brannstrom I.O."/>
            <person name="Guillou S."/>
            <person name="Cros-Aarteil S."/>
            <person name="Calhoun S."/>
            <person name="Haridas S."/>
            <person name="Kuo A."/>
            <person name="Mondo S."/>
            <person name="Pangilinan J."/>
            <person name="Riley R."/>
            <person name="LaButti K."/>
            <person name="Andreopoulos B."/>
            <person name="Lipzen A."/>
            <person name="Chen C."/>
            <person name="Yan M."/>
            <person name="Daum C."/>
            <person name="Ng V."/>
            <person name="Clum A."/>
            <person name="Steindorff A."/>
            <person name="Ohm R.A."/>
            <person name="Martin F."/>
            <person name="Silar P."/>
            <person name="Natvig D.O."/>
            <person name="Lalanne C."/>
            <person name="Gautier V."/>
            <person name="Ament-Velasquez S.L."/>
            <person name="Kruys A."/>
            <person name="Hutchinson M.I."/>
            <person name="Powell A.J."/>
            <person name="Barry K."/>
            <person name="Miller A.N."/>
            <person name="Grigoriev I.V."/>
            <person name="Debuchy R."/>
            <person name="Gladieux P."/>
            <person name="Hiltunen Thoren M."/>
            <person name="Johannesson H."/>
        </authorList>
    </citation>
    <scope>NUCLEOTIDE SEQUENCE</scope>
    <source>
        <strain evidence="4">CBS 532.94</strain>
    </source>
</reference>
<feature type="region of interest" description="Disordered" evidence="1">
    <location>
        <begin position="1"/>
        <end position="30"/>
    </location>
</feature>
<evidence type="ECO:0000313" key="4">
    <source>
        <dbReference type="EMBL" id="KAK4235216.1"/>
    </source>
</evidence>
<feature type="transmembrane region" description="Helical" evidence="2">
    <location>
        <begin position="293"/>
        <end position="311"/>
    </location>
</feature>
<dbReference type="InterPro" id="IPR046529">
    <property type="entry name" value="DUF6594"/>
</dbReference>
<keyword evidence="2" id="KW-0812">Transmembrane</keyword>
<sequence length="312" mass="35468">MGQENTSPSVAVPSPSPPQAGANARPQPRAKPRGYYELAERMVFAENELAIFRNFKELNILSLLQLQAEIILLQSDLEWIRNNDDLSDETIAVPFSIEERGFPEGVDAVPYQRKLFSSYGLLLQFDQICKLKQPEEIELLSIKKWTLERMKNREVPFMKPPEGLAYRPFDLDRYVLVQKPDREKDIVPPLFLHWYSRLYSWLSGKGKVDIADTRRLFLRPVEDRDGQLHFTKSYLVTAGNWLAPVLSSVLLVSASLILYSIRDTRNKLFAMIPLTVTFSLIVKGFTSASRAEIFVAVAGFVAVEVVFVGNVS</sequence>
<comment type="caution">
    <text evidence="4">The sequence shown here is derived from an EMBL/GenBank/DDBJ whole genome shotgun (WGS) entry which is preliminary data.</text>
</comment>
<dbReference type="AlphaFoldDB" id="A0AAN7H4Y9"/>
<dbReference type="PANTHER" id="PTHR34502">
    <property type="entry name" value="DUF6594 DOMAIN-CONTAINING PROTEIN-RELATED"/>
    <property type="match status" value="1"/>
</dbReference>
<evidence type="ECO:0000313" key="5">
    <source>
        <dbReference type="Proteomes" id="UP001303760"/>
    </source>
</evidence>
<protein>
    <recommendedName>
        <fullName evidence="3">DUF6594 domain-containing protein</fullName>
    </recommendedName>
</protein>
<evidence type="ECO:0000256" key="1">
    <source>
        <dbReference type="SAM" id="MobiDB-lite"/>
    </source>
</evidence>
<feature type="transmembrane region" description="Helical" evidence="2">
    <location>
        <begin position="268"/>
        <end position="287"/>
    </location>
</feature>